<dbReference type="GO" id="GO:0043565">
    <property type="term" value="F:sequence-specific DNA binding"/>
    <property type="evidence" value="ECO:0007669"/>
    <property type="project" value="InterPro"/>
</dbReference>
<dbReference type="CDD" id="cd06999">
    <property type="entry name" value="cupin_HpaA-like_N"/>
    <property type="match status" value="1"/>
</dbReference>
<evidence type="ECO:0000259" key="5">
    <source>
        <dbReference type="PROSITE" id="PS01124"/>
    </source>
</evidence>
<keyword evidence="4" id="KW-0804">Transcription</keyword>
<evidence type="ECO:0000256" key="3">
    <source>
        <dbReference type="ARBA" id="ARBA00023159"/>
    </source>
</evidence>
<dbReference type="PANTHER" id="PTHR43280">
    <property type="entry name" value="ARAC-FAMILY TRANSCRIPTIONAL REGULATOR"/>
    <property type="match status" value="1"/>
</dbReference>
<dbReference type="Proteomes" id="UP000263993">
    <property type="component" value="Unassembled WGS sequence"/>
</dbReference>
<gene>
    <name evidence="6" type="ORF">DXH78_07810</name>
</gene>
<dbReference type="InterPro" id="IPR003313">
    <property type="entry name" value="AraC-bd"/>
</dbReference>
<dbReference type="SUPFAM" id="SSF51215">
    <property type="entry name" value="Regulatory protein AraC"/>
    <property type="match status" value="1"/>
</dbReference>
<dbReference type="InterPro" id="IPR018060">
    <property type="entry name" value="HTH_AraC"/>
</dbReference>
<dbReference type="PROSITE" id="PS01124">
    <property type="entry name" value="HTH_ARAC_FAMILY_2"/>
    <property type="match status" value="1"/>
</dbReference>
<reference evidence="7" key="1">
    <citation type="submission" date="2018-08" db="EMBL/GenBank/DDBJ databases">
        <authorList>
            <person name="Kim S.-J."/>
            <person name="Jung G.-Y."/>
        </authorList>
    </citation>
    <scope>NUCLEOTIDE SEQUENCE [LARGE SCALE GENOMIC DNA]</scope>
    <source>
        <strain evidence="7">GY_H</strain>
    </source>
</reference>
<dbReference type="PRINTS" id="PR00032">
    <property type="entry name" value="HTHARAC"/>
</dbReference>
<dbReference type="SMART" id="SM00342">
    <property type="entry name" value="HTH_ARAC"/>
    <property type="match status" value="1"/>
</dbReference>
<protein>
    <submittedName>
        <fullName evidence="6">Helix-turn-helix domain-containing protein</fullName>
    </submittedName>
</protein>
<keyword evidence="1" id="KW-0805">Transcription regulation</keyword>
<accession>A0A371BA71</accession>
<dbReference type="EMBL" id="QRGO01000001">
    <property type="protein sequence ID" value="RDV04478.1"/>
    <property type="molecule type" value="Genomic_DNA"/>
</dbReference>
<dbReference type="InterPro" id="IPR014710">
    <property type="entry name" value="RmlC-like_jellyroll"/>
</dbReference>
<dbReference type="Gene3D" id="2.60.120.10">
    <property type="entry name" value="Jelly Rolls"/>
    <property type="match status" value="1"/>
</dbReference>
<dbReference type="OrthoDB" id="9814125at2"/>
<dbReference type="InterPro" id="IPR009057">
    <property type="entry name" value="Homeodomain-like_sf"/>
</dbReference>
<dbReference type="InterPro" id="IPR020449">
    <property type="entry name" value="Tscrpt_reg_AraC-type_HTH"/>
</dbReference>
<feature type="domain" description="HTH araC/xylS-type" evidence="5">
    <location>
        <begin position="198"/>
        <end position="296"/>
    </location>
</feature>
<evidence type="ECO:0000256" key="4">
    <source>
        <dbReference type="ARBA" id="ARBA00023163"/>
    </source>
</evidence>
<comment type="caution">
    <text evidence="6">The sequence shown here is derived from an EMBL/GenBank/DDBJ whole genome shotgun (WGS) entry which is preliminary data.</text>
</comment>
<evidence type="ECO:0000256" key="1">
    <source>
        <dbReference type="ARBA" id="ARBA00023015"/>
    </source>
</evidence>
<keyword evidence="3" id="KW-0010">Activator</keyword>
<organism evidence="6 7">
    <name type="scientific">Undibacter mobilis</name>
    <dbReference type="NCBI Taxonomy" id="2292256"/>
    <lineage>
        <taxon>Bacteria</taxon>
        <taxon>Pseudomonadati</taxon>
        <taxon>Pseudomonadota</taxon>
        <taxon>Alphaproteobacteria</taxon>
        <taxon>Hyphomicrobiales</taxon>
        <taxon>Nitrobacteraceae</taxon>
        <taxon>Undibacter</taxon>
    </lineage>
</organism>
<evidence type="ECO:0000313" key="6">
    <source>
        <dbReference type="EMBL" id="RDV04478.1"/>
    </source>
</evidence>
<dbReference type="GO" id="GO:0003700">
    <property type="term" value="F:DNA-binding transcription factor activity"/>
    <property type="evidence" value="ECO:0007669"/>
    <property type="project" value="InterPro"/>
</dbReference>
<dbReference type="Gene3D" id="1.10.10.60">
    <property type="entry name" value="Homeodomain-like"/>
    <property type="match status" value="1"/>
</dbReference>
<evidence type="ECO:0000313" key="7">
    <source>
        <dbReference type="Proteomes" id="UP000263993"/>
    </source>
</evidence>
<dbReference type="Pfam" id="PF02311">
    <property type="entry name" value="AraC_binding"/>
    <property type="match status" value="1"/>
</dbReference>
<name>A0A371BA71_9BRAD</name>
<dbReference type="SUPFAM" id="SSF46689">
    <property type="entry name" value="Homeodomain-like"/>
    <property type="match status" value="1"/>
</dbReference>
<keyword evidence="2" id="KW-0238">DNA-binding</keyword>
<dbReference type="PANTHER" id="PTHR43280:SF32">
    <property type="entry name" value="TRANSCRIPTIONAL REGULATORY PROTEIN"/>
    <property type="match status" value="1"/>
</dbReference>
<proteinExistence type="predicted"/>
<sequence>MDRADDILYKSNMPRSPLKPAILTYNLFGEDRDLPDVVHCETIAARSVLHDWQFPPHRHGRLHQVLLIAKGGARANIEGREFRLRPMVAVNMPAGHVHGYQFTRGTQGWVVTIATEILDEAVAPSEGLSRVLSNAALLRATPAMRRLMQDIFTEYDGRNFARAHVLKSLSAALLGLVARQLATQNARGATSAGDRLVDRFEVLIDNHYREHWEVARYAAALKVTPTHLSRLTRGAFGCPASHLIRDRLVREARRQLVYTNMPVSKVAYALGFNDPAYFTRTFTVATGLSPSEFRERVHKGK</sequence>
<keyword evidence="7" id="KW-1185">Reference proteome</keyword>
<dbReference type="InterPro" id="IPR037923">
    <property type="entry name" value="HTH-like"/>
</dbReference>
<evidence type="ECO:0000256" key="2">
    <source>
        <dbReference type="ARBA" id="ARBA00023125"/>
    </source>
</evidence>
<dbReference type="Pfam" id="PF12833">
    <property type="entry name" value="HTH_18"/>
    <property type="match status" value="1"/>
</dbReference>
<dbReference type="RefSeq" id="WP_115516505.1">
    <property type="nucleotide sequence ID" value="NZ_QRGO01000001.1"/>
</dbReference>
<dbReference type="InterPro" id="IPR047264">
    <property type="entry name" value="Cupin_HpaA-like_N"/>
</dbReference>
<dbReference type="AlphaFoldDB" id="A0A371BA71"/>